<gene>
    <name evidence="7" type="ORF">B0E34_15445</name>
</gene>
<dbReference type="InterPro" id="IPR043795">
    <property type="entry name" value="N-alpha-Ac-DABA-like"/>
</dbReference>
<dbReference type="Gene3D" id="3.40.630.10">
    <property type="entry name" value="Zn peptidases"/>
    <property type="match status" value="1"/>
</dbReference>
<evidence type="ECO:0000256" key="4">
    <source>
        <dbReference type="ARBA" id="ARBA00022833"/>
    </source>
</evidence>
<comment type="caution">
    <text evidence="7">The sequence shown here is derived from an EMBL/GenBank/DDBJ whole genome shotgun (WGS) entry which is preliminary data.</text>
</comment>
<keyword evidence="5" id="KW-0732">Signal</keyword>
<dbReference type="Pfam" id="PF24827">
    <property type="entry name" value="AstE_AspA_cat"/>
    <property type="match status" value="1"/>
</dbReference>
<organism evidence="7 8">
    <name type="scientific">Chryseobacterium mucoviscidosis</name>
    <dbReference type="NCBI Taxonomy" id="1945581"/>
    <lineage>
        <taxon>Bacteria</taxon>
        <taxon>Pseudomonadati</taxon>
        <taxon>Bacteroidota</taxon>
        <taxon>Flavobacteriia</taxon>
        <taxon>Flavobacteriales</taxon>
        <taxon>Weeksellaceae</taxon>
        <taxon>Chryseobacterium group</taxon>
        <taxon>Chryseobacterium</taxon>
    </lineage>
</organism>
<keyword evidence="3" id="KW-0378">Hydrolase</keyword>
<dbReference type="EMBL" id="MVAG01000128">
    <property type="protein sequence ID" value="OVE55615.1"/>
    <property type="molecule type" value="Genomic_DNA"/>
</dbReference>
<evidence type="ECO:0000313" key="7">
    <source>
        <dbReference type="EMBL" id="OVE55615.1"/>
    </source>
</evidence>
<evidence type="ECO:0000259" key="6">
    <source>
        <dbReference type="Pfam" id="PF24827"/>
    </source>
</evidence>
<proteinExistence type="predicted"/>
<dbReference type="Proteomes" id="UP000196355">
    <property type="component" value="Unassembled WGS sequence"/>
</dbReference>
<accession>A0A202BW67</accession>
<dbReference type="GO" id="GO:0016788">
    <property type="term" value="F:hydrolase activity, acting on ester bonds"/>
    <property type="evidence" value="ECO:0007669"/>
    <property type="project" value="InterPro"/>
</dbReference>
<dbReference type="PANTHER" id="PTHR37326">
    <property type="entry name" value="BLL3975 PROTEIN"/>
    <property type="match status" value="1"/>
</dbReference>
<dbReference type="InterPro" id="IPR055438">
    <property type="entry name" value="AstE_AspA_cat"/>
</dbReference>
<dbReference type="CDD" id="cd06254">
    <property type="entry name" value="M14_ASTE_ASPA-like"/>
    <property type="match status" value="1"/>
</dbReference>
<keyword evidence="2" id="KW-0479">Metal-binding</keyword>
<feature type="signal peptide" evidence="5">
    <location>
        <begin position="1"/>
        <end position="21"/>
    </location>
</feature>
<name>A0A202BW67_9FLAO</name>
<dbReference type="AlphaFoldDB" id="A0A202BW67"/>
<dbReference type="InterPro" id="IPR053138">
    <property type="entry name" value="N-alpha-Ac-DABA_deacetylase"/>
</dbReference>
<dbReference type="SUPFAM" id="SSF53187">
    <property type="entry name" value="Zn-dependent exopeptidases"/>
    <property type="match status" value="1"/>
</dbReference>
<evidence type="ECO:0000256" key="2">
    <source>
        <dbReference type="ARBA" id="ARBA00022723"/>
    </source>
</evidence>
<feature type="chain" id="PRO_5012894140" evidence="5">
    <location>
        <begin position="22"/>
        <end position="350"/>
    </location>
</feature>
<protein>
    <submittedName>
        <fullName evidence="7">Succinylglutamate desuccinylase</fullName>
    </submittedName>
</protein>
<evidence type="ECO:0000256" key="1">
    <source>
        <dbReference type="ARBA" id="ARBA00001947"/>
    </source>
</evidence>
<dbReference type="PANTHER" id="PTHR37326:SF1">
    <property type="entry name" value="BLL3975 PROTEIN"/>
    <property type="match status" value="1"/>
</dbReference>
<evidence type="ECO:0000313" key="8">
    <source>
        <dbReference type="Proteomes" id="UP000196355"/>
    </source>
</evidence>
<reference evidence="8" key="1">
    <citation type="submission" date="2017-02" db="EMBL/GenBank/DDBJ databases">
        <authorList>
            <person name="Tetz G."/>
            <person name="Tetz V."/>
        </authorList>
    </citation>
    <scope>NUCLEOTIDE SEQUENCE [LARGE SCALE GENOMIC DNA]</scope>
    <source>
        <strain evidence="8">VT16-26</strain>
    </source>
</reference>
<comment type="cofactor">
    <cofactor evidence="1">
        <name>Zn(2+)</name>
        <dbReference type="ChEBI" id="CHEBI:29105"/>
    </cofactor>
</comment>
<dbReference type="GO" id="GO:0016811">
    <property type="term" value="F:hydrolase activity, acting on carbon-nitrogen (but not peptide) bonds, in linear amides"/>
    <property type="evidence" value="ECO:0007669"/>
    <property type="project" value="InterPro"/>
</dbReference>
<keyword evidence="8" id="KW-1185">Reference proteome</keyword>
<dbReference type="GO" id="GO:0046872">
    <property type="term" value="F:metal ion binding"/>
    <property type="evidence" value="ECO:0007669"/>
    <property type="project" value="UniProtKB-KW"/>
</dbReference>
<feature type="domain" description="Succinylglutamate desuccinylase/Aspartoacylase catalytic" evidence="6">
    <location>
        <begin position="66"/>
        <end position="254"/>
    </location>
</feature>
<dbReference type="PIRSF" id="PIRSF039012">
    <property type="entry name" value="ASP"/>
    <property type="match status" value="1"/>
</dbReference>
<evidence type="ECO:0000256" key="5">
    <source>
        <dbReference type="SAM" id="SignalP"/>
    </source>
</evidence>
<keyword evidence="4" id="KW-0862">Zinc</keyword>
<sequence length="350" mass="39404">MKNMKKAILLMMITTGQLIFAQSISQILKNEGAFRKDTVLSVKSDSKETHLPVIIMKGKIKDPVFTIVAGIHGYEYPPIIAVQEVIKEIDPQKLKGTLIIVPIANVEGFQKRTPFINPLDNKNLNNAFPGSEAGTPTDQIAHLIAREIISNSTVFLDIHGGDANEDLLPFICYYNRKDTPENTKKAYDLSLRSQIRHIVSYPYNLSPSDPAKYAFKQATQQGITALSIEAGKLGTVQRENVEIIKRAVYNMLEYTGNYKEKKIKIQKRKNTIILDQQDYIKVPESGIFYSHLKSGDRVRKKQLLGYITDEFGNKKQNIFSDSEGTILYKVGTPPVNKGETLFCIGYSEKK</sequence>
<evidence type="ECO:0000256" key="3">
    <source>
        <dbReference type="ARBA" id="ARBA00022801"/>
    </source>
</evidence>